<evidence type="ECO:0000256" key="9">
    <source>
        <dbReference type="SAM" id="MobiDB-lite"/>
    </source>
</evidence>
<keyword evidence="5 10" id="KW-1133">Transmembrane helix</keyword>
<sequence length="2623" mass="295253">MGCGASQEKKYTTQPKADGPPPAPKPQDVNVGAGAAFTVNRHVAYEGDKVRDKSNDFLPFVRYDTSAVPPQIHGGDLIYLVFTYSEVALEGGDALIAEGKELKGACVFKACRKDGSTAVLKDGDDLRFEHVDTGKYLQAATDSTPLTLADKDEAAASQVFGFFKQGRPMELKHRDTVYIQSWLHHYVEYRYFEDSNLYAKRWQRREPQTLTVLKKAVLDSSTTEVARRFQFQAFDLDGSGSVSKNEMDMMLTLVRGAEPSKEEVDEVMLKADPANTGFIPFQAFASWADGGGMSEEELNHAENLGNIAQRCNDALYEEKCLIEVLGTTDGMSVQNMCQKYAGTLAAGNLSEKIEAKAGSDGWLFSNYWKSCMKALLEPEVELWVRCLHDAMRGWGTDENTLTALVCTIPERLRTPIFKKYYETVGKGLLEHIESETSFSYKKVLMWQAMAPEDCRAKILNKAMAGCLAVQLLLQRLINPRKELSSSPSRRGRSNAWHDVLEICKKGFANKMSSMSEEILQEVRSEVDQSANSLRGDVAGMLERREETSNQKLTQLDEKMEQVVSWAKCGYVDFSKFDFGPVLDEIRSNETLHAESSQKMSQRLDENFVLIGNTLDKLTNKAEEEDVKVGRLLERMKRSEEKLGELSELLKGTSQQVSKLKDFQSQSAGSSQDVSQNLQQVAQRLRPLETSSQAIREGLRQISESMGSDTTALLNEIGKIQQAMNLDFVRTTPGGEEIAIAAVAVVEPDPKPGPAPEKAKRTRVREFFTQTLEVESSSKTVQTDPKMLTEKKKEKFRPKQPNLARQGTASARSRGFNDPDSLKKKARQALLKPPYNVFDYYHDTGIFQTIAKSLLFDYLSLTVVCLNAIWIAVDADLNGAAVITNAEPPFIVVENLFCTYFFAEVFIRFMAFAQKSRCLRDRWFVFDSLLVLTMVLETWIAPIIILGFNIDLANALDLSTLRMFRMVKLLRLSRMAKLLRAVPELTIIMKGINLATRSVLVFFLFWMIIIYVFALVLRQVTEGNSIGTTYFSTVPESVNNLLLYGILPDQRELITATLPMGAWMWPLIVTFFLLVSITIMYMLVGVLVDVMRVISATEKEGITISYLANEFREKMDQLQYNTEMPLSQFEFQKLLLEPDIALILASEGIDVIALVDSLDLLYEDIAKNGRDGLEFSQALDLVLNMRGGNPATVKDVKEQLRLTKSLVKTSQWAILDKMNVEFAHVLSLLKELREEALKRDGLDGDLEDDDFDASLQITRLGTSEDQLIRVICQLNFGERREVKEAYQRMFDKDLIEHVQSETSGDFQKALLCMLQAEEAPFDLEADCAKMKEAMEGWGTDETLLTTMVCNKTSKQMEDVNKKFKELYERDLLAWVQSETSGHYKSTLVGCIRHPMKQLAHSVRDCMQGWGTDDEGLITCLVHLEDFKKAALIREYKAEFDRDIFEDIKSDTSGDYQRALCSLVKAAPEVWAEALIGAMKGLGTADELLINFMVLGKEDMMSVRKEFHKLNGKLLEDWIESETSGDYKKTLLMLAGRNSEENLSLAPVYWAQRCKDALFNIQTLQEVLVAMPATAIKRHTELYEAVYGASLKKELEKKCEAEGSTFFMFTNYWKHAMTSLLLMPVELYVRGLWDAMNGIGTDEYTLTALVCTLPKNLYDEIHGLYEKTHQKKLVDHIESETSFSYKKVLKFQAMKWAESRATALHGAMAGWGTSEDQLIRVIICSTFKERRLIREAYQRLFERDLIEHVQSETSGNFKNILVAVLKCTHPKRTLDYEKDCEDLKAAMDGVGTNERAIIQIVAGKTPQQIETLKAKFQEKFGEDLYARIDSETWDCGTCIFLSANFRACMLGLLTEPALRLAGAVRDCIVGWGTDDTGLITLLVHLSERQRRDLVDKYAEVKNGGDLFQAIKGDTSGEYERALLALVKPPPQVWAEAIMSSMKGLGTSDNLLINWMCIAKERMDEVRDHFYEQDGRGIAKWIDGDCSGDYKDTLVRLANRRCERFAGQEVGLSISPPMTKEDGILKFTKTFNKLCRLRKQKGENIMPGEEDQQAMGNAFLYYGSLSSCAPNLDVPGLWDLTNACNFPPGDDCEDLVATFNEWDVSGTGEITWNDFVREMTTRINDPNHFEAPPLPETADMINIPDKPLSDAWKTVVFNASDDDYEDPAAEPAQPAQPAEPAEPAAPWNDDEKPDMFKALNDGTWKEKIAGVQPQVDGDLLAGLWADLVSAACWLEVKEQWQGRFPEAPVGLVITHLASEHADFVPAAERTEQATKGYLSEQEKPQEAVEAPPAKKDMYQELINGTWKEAIAGVQPQVDGDLLAGLWADLITGACWLEVKEQWQGRFPEAPVGMVITHLASEHADFVPAAERTEQATKGFLSEQAPQAPARPYPDMYQAFFDGSWKQKLQGVAPETGEGGLLVGVWGDLVAAATCIEQTEDWQGRGITEPPAGQVIDFMWEVRERLQSIAPAVYWGLQRLRCDTELFVDMLALIEHSDEGRASAHALVTKMVRQVIVSRPDGWKTHANARRWESPSEVLRQACRKSMENIQMNIYVWWDWEDYDKAHHGSHNDGAPDAAQAHQECPHQEPEWSASWGQGSSDWREGSSDHAWSGADWRQRDDDWSRW</sequence>
<organism evidence="12 13">
    <name type="scientific">Effrenium voratum</name>
    <dbReference type="NCBI Taxonomy" id="2562239"/>
    <lineage>
        <taxon>Eukaryota</taxon>
        <taxon>Sar</taxon>
        <taxon>Alveolata</taxon>
        <taxon>Dinophyceae</taxon>
        <taxon>Suessiales</taxon>
        <taxon>Symbiodiniaceae</taxon>
        <taxon>Effrenium</taxon>
    </lineage>
</organism>
<feature type="region of interest" description="Disordered" evidence="9">
    <location>
        <begin position="777"/>
        <end position="820"/>
    </location>
</feature>
<evidence type="ECO:0000256" key="10">
    <source>
        <dbReference type="SAM" id="Phobius"/>
    </source>
</evidence>
<keyword evidence="2 10" id="KW-0812">Transmembrane</keyword>
<dbReference type="Gene3D" id="1.10.220.10">
    <property type="entry name" value="Annexin"/>
    <property type="match status" value="10"/>
</dbReference>
<dbReference type="InterPro" id="IPR001464">
    <property type="entry name" value="Annexin"/>
</dbReference>
<name>A0AA36NDA0_9DINO</name>
<dbReference type="EMBL" id="CAUJNA010003472">
    <property type="protein sequence ID" value="CAJ1402907.1"/>
    <property type="molecule type" value="Genomic_DNA"/>
</dbReference>
<dbReference type="InterPro" id="IPR011992">
    <property type="entry name" value="EF-hand-dom_pair"/>
</dbReference>
<dbReference type="InterPro" id="IPR018502">
    <property type="entry name" value="Annexin_repeat"/>
</dbReference>
<dbReference type="PANTHER" id="PTHR10502:SF177">
    <property type="entry name" value="ANNEXIN B10"/>
    <property type="match status" value="1"/>
</dbReference>
<dbReference type="GO" id="GO:0005216">
    <property type="term" value="F:monoatomic ion channel activity"/>
    <property type="evidence" value="ECO:0007669"/>
    <property type="project" value="InterPro"/>
</dbReference>
<dbReference type="Pfam" id="PF00191">
    <property type="entry name" value="Annexin"/>
    <property type="match status" value="10"/>
</dbReference>
<evidence type="ECO:0000256" key="1">
    <source>
        <dbReference type="ARBA" id="ARBA00004141"/>
    </source>
</evidence>
<feature type="domain" description="EF-hand" evidence="11">
    <location>
        <begin position="2087"/>
        <end position="2122"/>
    </location>
</feature>
<dbReference type="Pfam" id="PF13499">
    <property type="entry name" value="EF-hand_7"/>
    <property type="match status" value="1"/>
</dbReference>
<dbReference type="SUPFAM" id="SSF81324">
    <property type="entry name" value="Voltage-gated potassium channels"/>
    <property type="match status" value="1"/>
</dbReference>
<comment type="caution">
    <text evidence="12">The sequence shown here is derived from an EMBL/GenBank/DDBJ whole genome shotgun (WGS) entry which is preliminary data.</text>
</comment>
<dbReference type="GO" id="GO:0005544">
    <property type="term" value="F:calcium-dependent phospholipid binding"/>
    <property type="evidence" value="ECO:0007669"/>
    <property type="project" value="InterPro"/>
</dbReference>
<keyword evidence="3" id="KW-0677">Repeat</keyword>
<accession>A0AA36NDA0</accession>
<feature type="domain" description="EF-hand" evidence="11">
    <location>
        <begin position="222"/>
        <end position="257"/>
    </location>
</feature>
<evidence type="ECO:0000256" key="4">
    <source>
        <dbReference type="ARBA" id="ARBA00022837"/>
    </source>
</evidence>
<dbReference type="PRINTS" id="PR00196">
    <property type="entry name" value="ANNEXIN"/>
</dbReference>
<evidence type="ECO:0000256" key="6">
    <source>
        <dbReference type="ARBA" id="ARBA00023136"/>
    </source>
</evidence>
<evidence type="ECO:0000313" key="13">
    <source>
        <dbReference type="Proteomes" id="UP001178507"/>
    </source>
</evidence>
<dbReference type="InterPro" id="IPR027359">
    <property type="entry name" value="Volt_channel_dom_sf"/>
</dbReference>
<evidence type="ECO:0000256" key="2">
    <source>
        <dbReference type="ARBA" id="ARBA00022692"/>
    </source>
</evidence>
<evidence type="ECO:0000313" key="12">
    <source>
        <dbReference type="EMBL" id="CAJ1402907.1"/>
    </source>
</evidence>
<dbReference type="PANTHER" id="PTHR10502">
    <property type="entry name" value="ANNEXIN"/>
    <property type="match status" value="1"/>
</dbReference>
<feature type="coiled-coil region" evidence="8">
    <location>
        <begin position="614"/>
        <end position="655"/>
    </location>
</feature>
<dbReference type="CDD" id="cd00051">
    <property type="entry name" value="EFh"/>
    <property type="match status" value="1"/>
</dbReference>
<dbReference type="InterPro" id="IPR018247">
    <property type="entry name" value="EF_Hand_1_Ca_BS"/>
</dbReference>
<keyword evidence="8" id="KW-0175">Coiled coil</keyword>
<dbReference type="InterPro" id="IPR037104">
    <property type="entry name" value="Annexin_sf"/>
</dbReference>
<evidence type="ECO:0000256" key="3">
    <source>
        <dbReference type="ARBA" id="ARBA00022737"/>
    </source>
</evidence>
<dbReference type="PROSITE" id="PS00018">
    <property type="entry name" value="EF_HAND_1"/>
    <property type="match status" value="2"/>
</dbReference>
<dbReference type="PROSITE" id="PS50222">
    <property type="entry name" value="EF_HAND_2"/>
    <property type="match status" value="2"/>
</dbReference>
<evidence type="ECO:0000256" key="5">
    <source>
        <dbReference type="ARBA" id="ARBA00022989"/>
    </source>
</evidence>
<dbReference type="SUPFAM" id="SSF47473">
    <property type="entry name" value="EF-hand"/>
    <property type="match status" value="1"/>
</dbReference>
<feature type="compositionally biased region" description="Basic and acidic residues" evidence="9">
    <location>
        <begin position="2613"/>
        <end position="2623"/>
    </location>
</feature>
<feature type="region of interest" description="Disordered" evidence="9">
    <location>
        <begin position="2565"/>
        <end position="2623"/>
    </location>
</feature>
<dbReference type="Gene3D" id="1.10.238.10">
    <property type="entry name" value="EF-hand"/>
    <property type="match status" value="1"/>
</dbReference>
<protein>
    <recommendedName>
        <fullName evidence="11">EF-hand domain-containing protein</fullName>
    </recommendedName>
</protein>
<dbReference type="InterPro" id="IPR002048">
    <property type="entry name" value="EF_hand_dom"/>
</dbReference>
<dbReference type="PROSITE" id="PS51897">
    <property type="entry name" value="ANNEXIN_2"/>
    <property type="match status" value="7"/>
</dbReference>
<dbReference type="GO" id="GO:0005737">
    <property type="term" value="C:cytoplasm"/>
    <property type="evidence" value="ECO:0007669"/>
    <property type="project" value="TreeGrafter"/>
</dbReference>
<feature type="compositionally biased region" description="Low complexity" evidence="9">
    <location>
        <begin position="2166"/>
        <end position="2183"/>
    </location>
</feature>
<feature type="region of interest" description="Disordered" evidence="9">
    <location>
        <begin position="1"/>
        <end position="30"/>
    </location>
</feature>
<evidence type="ECO:0000256" key="7">
    <source>
        <dbReference type="ARBA" id="ARBA00023216"/>
    </source>
</evidence>
<keyword evidence="4" id="KW-0106">Calcium</keyword>
<dbReference type="InterPro" id="IPR005821">
    <property type="entry name" value="Ion_trans_dom"/>
</dbReference>
<feature type="transmembrane region" description="Helical" evidence="10">
    <location>
        <begin position="1062"/>
        <end position="1087"/>
    </location>
</feature>
<comment type="subcellular location">
    <subcellularLocation>
        <location evidence="1">Membrane</location>
        <topology evidence="1">Multi-pass membrane protein</topology>
    </subcellularLocation>
</comment>
<dbReference type="GO" id="GO:0005886">
    <property type="term" value="C:plasma membrane"/>
    <property type="evidence" value="ECO:0007669"/>
    <property type="project" value="TreeGrafter"/>
</dbReference>
<dbReference type="Gene3D" id="1.10.287.70">
    <property type="match status" value="1"/>
</dbReference>
<reference evidence="12" key="1">
    <citation type="submission" date="2023-08" db="EMBL/GenBank/DDBJ databases">
        <authorList>
            <person name="Chen Y."/>
            <person name="Shah S."/>
            <person name="Dougan E. K."/>
            <person name="Thang M."/>
            <person name="Chan C."/>
        </authorList>
    </citation>
    <scope>NUCLEOTIDE SEQUENCE</scope>
</reference>
<keyword evidence="13" id="KW-1185">Reference proteome</keyword>
<dbReference type="Proteomes" id="UP001178507">
    <property type="component" value="Unassembled WGS sequence"/>
</dbReference>
<evidence type="ECO:0000256" key="8">
    <source>
        <dbReference type="SAM" id="Coils"/>
    </source>
</evidence>
<dbReference type="SMART" id="SM00335">
    <property type="entry name" value="ANX"/>
    <property type="match status" value="10"/>
</dbReference>
<dbReference type="Pfam" id="PF00520">
    <property type="entry name" value="Ion_trans"/>
    <property type="match status" value="1"/>
</dbReference>
<keyword evidence="7" id="KW-0041">Annexin</keyword>
<feature type="transmembrane region" description="Helical" evidence="10">
    <location>
        <begin position="889"/>
        <end position="910"/>
    </location>
</feature>
<dbReference type="GO" id="GO:0005509">
    <property type="term" value="F:calcium ion binding"/>
    <property type="evidence" value="ECO:0007669"/>
    <property type="project" value="InterPro"/>
</dbReference>
<keyword evidence="6 10" id="KW-0472">Membrane</keyword>
<dbReference type="SUPFAM" id="SSF47874">
    <property type="entry name" value="Annexin"/>
    <property type="match status" value="5"/>
</dbReference>
<feature type="transmembrane region" description="Helical" evidence="10">
    <location>
        <begin position="922"/>
        <end position="947"/>
    </location>
</feature>
<dbReference type="GO" id="GO:0001786">
    <property type="term" value="F:phosphatidylserine binding"/>
    <property type="evidence" value="ECO:0007669"/>
    <property type="project" value="TreeGrafter"/>
</dbReference>
<feature type="transmembrane region" description="Helical" evidence="10">
    <location>
        <begin position="998"/>
        <end position="1016"/>
    </location>
</feature>
<gene>
    <name evidence="12" type="ORF">EVOR1521_LOCUS25688</name>
</gene>
<feature type="region of interest" description="Disordered" evidence="9">
    <location>
        <begin position="2159"/>
        <end position="2194"/>
    </location>
</feature>
<evidence type="ECO:0000259" key="11">
    <source>
        <dbReference type="PROSITE" id="PS50222"/>
    </source>
</evidence>
<dbReference type="Gene3D" id="1.20.120.350">
    <property type="entry name" value="Voltage-gated potassium channels. Chain C"/>
    <property type="match status" value="1"/>
</dbReference>
<proteinExistence type="predicted"/>